<reference evidence="3 4" key="1">
    <citation type="submission" date="2018-09" db="EMBL/GenBank/DDBJ databases">
        <title>Nesterenkonia natronophila sp. nov., an alkaliphilic actinobacteriume isolated from a soda lake, and emended description of the genus Nesterenkonia.</title>
        <authorList>
            <person name="Menes R.J."/>
            <person name="Iriarte A."/>
        </authorList>
    </citation>
    <scope>NUCLEOTIDE SEQUENCE [LARGE SCALE GENOMIC DNA]</scope>
    <source>
        <strain evidence="3 4">M8</strain>
    </source>
</reference>
<evidence type="ECO:0000313" key="3">
    <source>
        <dbReference type="EMBL" id="RJN32014.1"/>
    </source>
</evidence>
<accession>A0A3A4FB38</accession>
<evidence type="ECO:0000313" key="4">
    <source>
        <dbReference type="Proteomes" id="UP000266615"/>
    </source>
</evidence>
<proteinExistence type="predicted"/>
<organism evidence="3 4">
    <name type="scientific">Nesterenkonia natronophila</name>
    <dbReference type="NCBI Taxonomy" id="2174932"/>
    <lineage>
        <taxon>Bacteria</taxon>
        <taxon>Bacillati</taxon>
        <taxon>Actinomycetota</taxon>
        <taxon>Actinomycetes</taxon>
        <taxon>Micrococcales</taxon>
        <taxon>Micrococcaceae</taxon>
        <taxon>Nesterenkonia</taxon>
    </lineage>
</organism>
<feature type="transmembrane region" description="Helical" evidence="2">
    <location>
        <begin position="116"/>
        <end position="139"/>
    </location>
</feature>
<feature type="transmembrane region" description="Helical" evidence="2">
    <location>
        <begin position="176"/>
        <end position="197"/>
    </location>
</feature>
<dbReference type="EMBL" id="QYZP01000002">
    <property type="protein sequence ID" value="RJN32014.1"/>
    <property type="molecule type" value="Genomic_DNA"/>
</dbReference>
<feature type="compositionally biased region" description="Gly residues" evidence="1">
    <location>
        <begin position="23"/>
        <end position="35"/>
    </location>
</feature>
<keyword evidence="2" id="KW-0472">Membrane</keyword>
<gene>
    <name evidence="3" type="ORF">D3250_07920</name>
</gene>
<evidence type="ECO:0000256" key="1">
    <source>
        <dbReference type="SAM" id="MobiDB-lite"/>
    </source>
</evidence>
<feature type="transmembrane region" description="Helical" evidence="2">
    <location>
        <begin position="151"/>
        <end position="170"/>
    </location>
</feature>
<comment type="caution">
    <text evidence="3">The sequence shown here is derived from an EMBL/GenBank/DDBJ whole genome shotgun (WGS) entry which is preliminary data.</text>
</comment>
<sequence>MSNPPHENHPDDPQWGTPEPGAAPGGGDSPYGGAGPSKYGTEPYNPHAYGGPVEAPDKFRKLKLVTLVSLAVYVLNQLVSFIMMNTATYREQMINDFEQQLSAAGQTIERSEIENYLSVVLGVTVIFALIGLGIYLMVYSGLRASKNWARIVGIVFAFLGAGFGIFGFVLGGPTDFATIVITLIWIGVNIYWLVLALSPDVARYLREVKR</sequence>
<dbReference type="RefSeq" id="WP_119902803.1">
    <property type="nucleotide sequence ID" value="NZ_QYZP01000002.1"/>
</dbReference>
<keyword evidence="2" id="KW-0812">Transmembrane</keyword>
<feature type="compositionally biased region" description="Basic and acidic residues" evidence="1">
    <location>
        <begin position="1"/>
        <end position="12"/>
    </location>
</feature>
<dbReference type="Proteomes" id="UP000266615">
    <property type="component" value="Unassembled WGS sequence"/>
</dbReference>
<keyword evidence="4" id="KW-1185">Reference proteome</keyword>
<dbReference type="OrthoDB" id="3831145at2"/>
<feature type="transmembrane region" description="Helical" evidence="2">
    <location>
        <begin position="64"/>
        <end position="84"/>
    </location>
</feature>
<feature type="region of interest" description="Disordered" evidence="1">
    <location>
        <begin position="1"/>
        <end position="45"/>
    </location>
</feature>
<dbReference type="AlphaFoldDB" id="A0A3A4FB38"/>
<keyword evidence="2" id="KW-1133">Transmembrane helix</keyword>
<evidence type="ECO:0000256" key="2">
    <source>
        <dbReference type="SAM" id="Phobius"/>
    </source>
</evidence>
<protein>
    <submittedName>
        <fullName evidence="3">Uncharacterized protein</fullName>
    </submittedName>
</protein>
<name>A0A3A4FB38_9MICC</name>